<reference evidence="2 3" key="1">
    <citation type="submission" date="2023-09" db="EMBL/GenBank/DDBJ databases">
        <title>Pangenome analysis of Batrachochytrium dendrobatidis and related Chytrids.</title>
        <authorList>
            <person name="Yacoub M.N."/>
            <person name="Stajich J.E."/>
            <person name="James T.Y."/>
        </authorList>
    </citation>
    <scope>NUCLEOTIDE SEQUENCE [LARGE SCALE GENOMIC DNA]</scope>
    <source>
        <strain evidence="2 3">JEL0888</strain>
    </source>
</reference>
<sequence>MSLSSADRKRAIFSRLVQLIIMSEFFEVYRGPEAACQTPLPNVLDADLAARARTRRNSIEPNLAQLAEQAAAAEERRRAARSSSSSGFFADPESDSGSDADSVDGDTSDPAMTALDEYSIAARRRLMDGEDGDDLDDEPPFEPPPFDFRAAAADLDRARGPRSFPPIVRALYELSVRSMPIISNGAGDAGFADRMDLLLDDVFLAVGRKMLVATRTDALHLAMHYSSMVVDLFREEHQLSKRPVPSIALEGAKDSDAAELKSRFASELLIWQNVCTRQLANKSFSAARPLVSEPHLDLGRMKKAARFVRVLRSAFRSAFRTVRLVRDSQREYDSQNGISRSASADVFVSASSSLFQGSSSSASLPTTPAPAANVPMYWRQLNSVKTYNELPETYVEFMNFLPTLIAYVLDNTLDNPSRLRKISVIVSKLPVSFIIMSLRFVNPAPLIERMLRLFLWSPSKGIYSLVQKLASHLCALESTNTRYKRYKARASSRRCIEIETIATKDGTIASLDTETQLRAFFRVRGIDDLSAAELKFAIICIRKREKEAFINALAEPATINFIIHMARLFPELLDDIAKYGDLANIVGQFFDSLRRSIHSLERYSKYRAKSSHSSSRQSHASSRHSYASSRNSLSANESDVRPSAGEDDLYDEALDALSQEIVQDIQDAWYDFLQSLFPALQKVASAAIAGKKSILVSMVDWFMRGITRFVDLNDAGSLFGDLEDDETPSEEPAGSEAERSTMAPPPSHTGTLGSARTRMSRKQSIESFFGFENFPILDHALAHLTHDELSTLWDESEKLIDVALQGLDQRLWPEMPILNGKAVDAFRFEIIKLLSQSDKLLA</sequence>
<feature type="region of interest" description="Disordered" evidence="1">
    <location>
        <begin position="720"/>
        <end position="757"/>
    </location>
</feature>
<feature type="region of interest" description="Disordered" evidence="1">
    <location>
        <begin position="129"/>
        <end position="148"/>
    </location>
</feature>
<gene>
    <name evidence="2" type="ORF">HK105_206340</name>
</gene>
<evidence type="ECO:0000313" key="3">
    <source>
        <dbReference type="Proteomes" id="UP001527925"/>
    </source>
</evidence>
<feature type="compositionally biased region" description="Low complexity" evidence="1">
    <location>
        <begin position="63"/>
        <end position="72"/>
    </location>
</feature>
<protein>
    <recommendedName>
        <fullName evidence="4">DUF3818 domain-containing protein</fullName>
    </recommendedName>
</protein>
<feature type="compositionally biased region" description="Low complexity" evidence="1">
    <location>
        <begin position="611"/>
        <end position="634"/>
    </location>
</feature>
<accession>A0ABR4N3G7</accession>
<feature type="region of interest" description="Disordered" evidence="1">
    <location>
        <begin position="608"/>
        <end position="645"/>
    </location>
</feature>
<feature type="compositionally biased region" description="Acidic residues" evidence="1">
    <location>
        <begin position="92"/>
        <end position="107"/>
    </location>
</feature>
<keyword evidence="3" id="KW-1185">Reference proteome</keyword>
<organism evidence="2 3">
    <name type="scientific">Polyrhizophydium stewartii</name>
    <dbReference type="NCBI Taxonomy" id="2732419"/>
    <lineage>
        <taxon>Eukaryota</taxon>
        <taxon>Fungi</taxon>
        <taxon>Fungi incertae sedis</taxon>
        <taxon>Chytridiomycota</taxon>
        <taxon>Chytridiomycota incertae sedis</taxon>
        <taxon>Chytridiomycetes</taxon>
        <taxon>Rhizophydiales</taxon>
        <taxon>Rhizophydiales incertae sedis</taxon>
        <taxon>Polyrhizophydium</taxon>
    </lineage>
</organism>
<evidence type="ECO:0000256" key="1">
    <source>
        <dbReference type="SAM" id="MobiDB-lite"/>
    </source>
</evidence>
<comment type="caution">
    <text evidence="2">The sequence shown here is derived from an EMBL/GenBank/DDBJ whole genome shotgun (WGS) entry which is preliminary data.</text>
</comment>
<evidence type="ECO:0008006" key="4">
    <source>
        <dbReference type="Google" id="ProtNLM"/>
    </source>
</evidence>
<feature type="region of interest" description="Disordered" evidence="1">
    <location>
        <begin position="60"/>
        <end position="114"/>
    </location>
</feature>
<evidence type="ECO:0000313" key="2">
    <source>
        <dbReference type="EMBL" id="KAL2914082.1"/>
    </source>
</evidence>
<dbReference type="EMBL" id="JADGIZ020000037">
    <property type="protein sequence ID" value="KAL2914082.1"/>
    <property type="molecule type" value="Genomic_DNA"/>
</dbReference>
<name>A0ABR4N3G7_9FUNG</name>
<dbReference type="Proteomes" id="UP001527925">
    <property type="component" value="Unassembled WGS sequence"/>
</dbReference>
<feature type="compositionally biased region" description="Acidic residues" evidence="1">
    <location>
        <begin position="129"/>
        <end position="140"/>
    </location>
</feature>
<proteinExistence type="predicted"/>